<evidence type="ECO:0000313" key="2">
    <source>
        <dbReference type="EMBL" id="TXR51782.1"/>
    </source>
</evidence>
<organism evidence="2 3">
    <name type="scientific">Quadrisphaera setariae</name>
    <dbReference type="NCBI Taxonomy" id="2593304"/>
    <lineage>
        <taxon>Bacteria</taxon>
        <taxon>Bacillati</taxon>
        <taxon>Actinomycetota</taxon>
        <taxon>Actinomycetes</taxon>
        <taxon>Kineosporiales</taxon>
        <taxon>Kineosporiaceae</taxon>
        <taxon>Quadrisphaera</taxon>
    </lineage>
</organism>
<protein>
    <submittedName>
        <fullName evidence="2">DUF3710 domain-containing protein</fullName>
    </submittedName>
</protein>
<keyword evidence="3" id="KW-1185">Reference proteome</keyword>
<feature type="region of interest" description="Disordered" evidence="1">
    <location>
        <begin position="230"/>
        <end position="257"/>
    </location>
</feature>
<feature type="compositionally biased region" description="Low complexity" evidence="1">
    <location>
        <begin position="16"/>
        <end position="32"/>
    </location>
</feature>
<evidence type="ECO:0000256" key="1">
    <source>
        <dbReference type="SAM" id="MobiDB-lite"/>
    </source>
</evidence>
<feature type="compositionally biased region" description="Low complexity" evidence="1">
    <location>
        <begin position="44"/>
        <end position="56"/>
    </location>
</feature>
<dbReference type="Proteomes" id="UP000321234">
    <property type="component" value="Unassembled WGS sequence"/>
</dbReference>
<dbReference type="EMBL" id="VKAC01000017">
    <property type="protein sequence ID" value="TXR51782.1"/>
    <property type="molecule type" value="Genomic_DNA"/>
</dbReference>
<dbReference type="AlphaFoldDB" id="A0A5C8Z0V6"/>
<name>A0A5C8Z0V6_9ACTN</name>
<sequence>MSIFRRRSARDDEAAEATTTETDESSGAAGVPGADGGAGGGEGASTAPAAPAGLSPRPQGPFDVTEVDDELPRVDLGALRLPGVPGMELRLEVEDGTRRVVAATVALSGSTAQLQAFAAPRTQGIWGEVRSEIAASLASSGGVSQEVPGPYGTELVAQVPTRLPDGRVMASPARFVGVDGPRWFLRAVLSGPAAVDAEAAAPLEALLRGAVVVRGSEAMAPRDLLPLKLPQAPAGAVPAGEQPTGEQPAAQQGQQEV</sequence>
<feature type="region of interest" description="Disordered" evidence="1">
    <location>
        <begin position="1"/>
        <end position="66"/>
    </location>
</feature>
<accession>A0A5C8Z0V6</accession>
<evidence type="ECO:0000313" key="3">
    <source>
        <dbReference type="Proteomes" id="UP000321234"/>
    </source>
</evidence>
<feature type="compositionally biased region" description="Gly residues" evidence="1">
    <location>
        <begin position="33"/>
        <end position="43"/>
    </location>
</feature>
<reference evidence="2 3" key="1">
    <citation type="submission" date="2019-07" db="EMBL/GenBank/DDBJ databases">
        <title>Quadrisphaera sp. strain DD2A genome sequencing and assembly.</title>
        <authorList>
            <person name="Kim I."/>
        </authorList>
    </citation>
    <scope>NUCLEOTIDE SEQUENCE [LARGE SCALE GENOMIC DNA]</scope>
    <source>
        <strain evidence="2 3">DD2A</strain>
    </source>
</reference>
<dbReference type="Pfam" id="PF12502">
    <property type="entry name" value="DUF3710"/>
    <property type="match status" value="1"/>
</dbReference>
<gene>
    <name evidence="2" type="ORF">FMM08_21210</name>
</gene>
<feature type="compositionally biased region" description="Low complexity" evidence="1">
    <location>
        <begin position="241"/>
        <end position="257"/>
    </location>
</feature>
<comment type="caution">
    <text evidence="2">The sequence shown here is derived from an EMBL/GenBank/DDBJ whole genome shotgun (WGS) entry which is preliminary data.</text>
</comment>
<proteinExistence type="predicted"/>
<dbReference type="OrthoDB" id="8480367at2"/>
<dbReference type="InterPro" id="IPR022183">
    <property type="entry name" value="DUF3710"/>
</dbReference>